<protein>
    <submittedName>
        <fullName evidence="1">Uncharacterized protein</fullName>
    </submittedName>
</protein>
<dbReference type="EMBL" id="BKCJ010001531">
    <property type="protein sequence ID" value="GEU42153.1"/>
    <property type="molecule type" value="Genomic_DNA"/>
</dbReference>
<sequence length="356" mass="38948">MTGNENVFSTYQAYDGGRGIRKNGLYVINIGKSPRDKLCLTTIDENSTLWNRSMEDHGTSSKREESLGSGTLMILGLFCINRMLKHTRVQSHGSGSFFSSTPCVSIESTGGRTDITAVTPNFLSNITLNKSNSTIGGMYGTEVNGSTSISTSIGLNKSTSGLTHVSNVTGSSFGQTGTLHEHYTDSTIVHLADIDMNYMNSIATINYEFASMMETLVGSGAMDASLASRPGTSKIPSMMKVNDIDNAFNVMPSVEVVFRVLLKTSVDIDNFTRDIESGKYEVWSKLTRDQREVVLDTVCSMWEALMDVNDNMTSEMSLSHPAKSGHTGSDVLITSHKIQDFTIQDLHRIYVYTVLI</sequence>
<name>A0A6L2JYP1_TANCI</name>
<evidence type="ECO:0000313" key="1">
    <source>
        <dbReference type="EMBL" id="GEU42153.1"/>
    </source>
</evidence>
<dbReference type="AlphaFoldDB" id="A0A6L2JYP1"/>
<comment type="caution">
    <text evidence="1">The sequence shown here is derived from an EMBL/GenBank/DDBJ whole genome shotgun (WGS) entry which is preliminary data.</text>
</comment>
<proteinExistence type="predicted"/>
<organism evidence="1">
    <name type="scientific">Tanacetum cinerariifolium</name>
    <name type="common">Dalmatian daisy</name>
    <name type="synonym">Chrysanthemum cinerariifolium</name>
    <dbReference type="NCBI Taxonomy" id="118510"/>
    <lineage>
        <taxon>Eukaryota</taxon>
        <taxon>Viridiplantae</taxon>
        <taxon>Streptophyta</taxon>
        <taxon>Embryophyta</taxon>
        <taxon>Tracheophyta</taxon>
        <taxon>Spermatophyta</taxon>
        <taxon>Magnoliopsida</taxon>
        <taxon>eudicotyledons</taxon>
        <taxon>Gunneridae</taxon>
        <taxon>Pentapetalae</taxon>
        <taxon>asterids</taxon>
        <taxon>campanulids</taxon>
        <taxon>Asterales</taxon>
        <taxon>Asteraceae</taxon>
        <taxon>Asteroideae</taxon>
        <taxon>Anthemideae</taxon>
        <taxon>Anthemidinae</taxon>
        <taxon>Tanacetum</taxon>
    </lineage>
</organism>
<accession>A0A6L2JYP1</accession>
<gene>
    <name evidence="1" type="ORF">Tci_014131</name>
</gene>
<reference evidence="1" key="1">
    <citation type="journal article" date="2019" name="Sci. Rep.">
        <title>Draft genome of Tanacetum cinerariifolium, the natural source of mosquito coil.</title>
        <authorList>
            <person name="Yamashiro T."/>
            <person name="Shiraishi A."/>
            <person name="Satake H."/>
            <person name="Nakayama K."/>
        </authorList>
    </citation>
    <scope>NUCLEOTIDE SEQUENCE</scope>
</reference>